<protein>
    <submittedName>
        <fullName evidence="1">Uncharacterized protein</fullName>
    </submittedName>
</protein>
<comment type="caution">
    <text evidence="1">The sequence shown here is derived from an EMBL/GenBank/DDBJ whole genome shotgun (WGS) entry which is preliminary data.</text>
</comment>
<evidence type="ECO:0000313" key="2">
    <source>
        <dbReference type="Proteomes" id="UP000177912"/>
    </source>
</evidence>
<reference evidence="1 2" key="1">
    <citation type="journal article" date="2016" name="Nat. Commun.">
        <title>Thousands of microbial genomes shed light on interconnected biogeochemical processes in an aquifer system.</title>
        <authorList>
            <person name="Anantharaman K."/>
            <person name="Brown C.T."/>
            <person name="Hug L.A."/>
            <person name="Sharon I."/>
            <person name="Castelle C.J."/>
            <person name="Probst A.J."/>
            <person name="Thomas B.C."/>
            <person name="Singh A."/>
            <person name="Wilkins M.J."/>
            <person name="Karaoz U."/>
            <person name="Brodie E.L."/>
            <person name="Williams K.H."/>
            <person name="Hubbard S.S."/>
            <person name="Banfield J.F."/>
        </authorList>
    </citation>
    <scope>NUCLEOTIDE SEQUENCE [LARGE SCALE GENOMIC DNA]</scope>
</reference>
<accession>A0A1F5NQB9</accession>
<dbReference type="STRING" id="1817822.A2826_01190"/>
<evidence type="ECO:0000313" key="1">
    <source>
        <dbReference type="EMBL" id="OGE79886.1"/>
    </source>
</evidence>
<name>A0A1F5NQB9_9BACT</name>
<sequence length="105" mass="12191">MSEILDQRNIIKILGIENLPDERKISILSKVTELVQKRLLLRIMEVLDEAKQKEFETVVDSKDQIKITEFLKTNAPEIDKWMIEEINNIKKDLDAVAKDADEIQA</sequence>
<proteinExistence type="predicted"/>
<gene>
    <name evidence="1" type="ORF">A2826_01190</name>
</gene>
<dbReference type="AlphaFoldDB" id="A0A1F5NQB9"/>
<organism evidence="1 2">
    <name type="scientific">Candidatus Doudnabacteria bacterium RIFCSPHIGHO2_01_FULL_43_23</name>
    <dbReference type="NCBI Taxonomy" id="1817822"/>
    <lineage>
        <taxon>Bacteria</taxon>
        <taxon>Candidatus Doudnaibacteriota</taxon>
    </lineage>
</organism>
<dbReference type="Proteomes" id="UP000177912">
    <property type="component" value="Unassembled WGS sequence"/>
</dbReference>
<dbReference type="InterPro" id="IPR043722">
    <property type="entry name" value="DUF5663"/>
</dbReference>
<dbReference type="Pfam" id="PF18908">
    <property type="entry name" value="DUF5663"/>
    <property type="match status" value="1"/>
</dbReference>
<dbReference type="EMBL" id="MFEI01000044">
    <property type="protein sequence ID" value="OGE79886.1"/>
    <property type="molecule type" value="Genomic_DNA"/>
</dbReference>